<sequence>MSASQSYLSKLSITFGRDEFLESYIPNIFILSTNTILHHVKPKP</sequence>
<dbReference type="AlphaFoldDB" id="A0A0X1L284"/>
<name>A0A0X1L284_VIBCO</name>
<dbReference type="Proteomes" id="UP000004687">
    <property type="component" value="Unassembled WGS sequence"/>
</dbReference>
<reference evidence="1" key="1">
    <citation type="submission" date="2005-09" db="EMBL/GenBank/DDBJ databases">
        <title>Annotation of Vibrio cholerae MO10.</title>
        <authorList>
            <person name="Colwell R."/>
            <person name="Grim C.J."/>
            <person name="Young S."/>
            <person name="Jaffe D."/>
            <person name="Gnerre S."/>
            <person name="Berlin A."/>
            <person name="Heiman D."/>
            <person name="Hepburn T."/>
            <person name="Shea T."/>
            <person name="Sykes S."/>
            <person name="Yandava C."/>
            <person name="Alvarado L."/>
            <person name="Kodira C."/>
            <person name="Borodovsky M."/>
            <person name="Heidelberg J."/>
            <person name="Lander E."/>
            <person name="Galagan J."/>
            <person name="Nusbaum C."/>
            <person name="Birren B."/>
        </authorList>
    </citation>
    <scope>NUCLEOTIDE SEQUENCE [LARGE SCALE GENOMIC DNA]</scope>
    <source>
        <strain evidence="1">MO10</strain>
    </source>
</reference>
<reference evidence="1" key="2">
    <citation type="submission" date="2008-07" db="EMBL/GenBank/DDBJ databases">
        <authorList>
            <consortium name="Broad Institute Genome Sequencing Platform"/>
            <person name="Colwell R."/>
            <person name="Grim C.J."/>
            <person name="Young S."/>
            <person name="Jaffe D."/>
            <person name="Gnerre S."/>
            <person name="Berlin A."/>
            <person name="Heiman D."/>
            <person name="Hepburn T."/>
            <person name="Shea T."/>
            <person name="Sykes S."/>
            <person name="Alvarado L."/>
            <person name="Kodira C."/>
            <person name="Heidelberg J."/>
            <person name="Lander E."/>
            <person name="Galagan J."/>
            <person name="Nusbaum C."/>
            <person name="Birren B."/>
        </authorList>
    </citation>
    <scope>NUCLEOTIDE SEQUENCE [LARGE SCALE GENOMIC DNA]</scope>
    <source>
        <strain evidence="1">MO10</strain>
    </source>
</reference>
<evidence type="ECO:0000313" key="1">
    <source>
        <dbReference type="EMBL" id="EET24647.1"/>
    </source>
</evidence>
<dbReference type="EMBL" id="DS990137">
    <property type="protein sequence ID" value="EET24647.1"/>
    <property type="molecule type" value="Genomic_DNA"/>
</dbReference>
<proteinExistence type="predicted"/>
<accession>A0A0X1L284</accession>
<protein>
    <submittedName>
        <fullName evidence="1">Uncharacterized protein</fullName>
    </submittedName>
</protein>
<dbReference type="HOGENOM" id="CLU_3223557_0_0_6"/>
<gene>
    <name evidence="1" type="ORF">VchoM_02674</name>
</gene>
<organism evidence="1">
    <name type="scientific">Vibrio cholerae (strain MO10)</name>
    <dbReference type="NCBI Taxonomy" id="345072"/>
    <lineage>
        <taxon>Bacteria</taxon>
        <taxon>Pseudomonadati</taxon>
        <taxon>Pseudomonadota</taxon>
        <taxon>Gammaproteobacteria</taxon>
        <taxon>Vibrionales</taxon>
        <taxon>Vibrionaceae</taxon>
        <taxon>Vibrio</taxon>
    </lineage>
</organism>